<dbReference type="AlphaFoldDB" id="A0A7C3C0D5"/>
<keyword evidence="1" id="KW-1133">Transmembrane helix</keyword>
<evidence type="ECO:0000313" key="2">
    <source>
        <dbReference type="EMBL" id="HFB53147.1"/>
    </source>
</evidence>
<accession>A0A7C3C0D5</accession>
<proteinExistence type="predicted"/>
<evidence type="ECO:0000256" key="1">
    <source>
        <dbReference type="SAM" id="Phobius"/>
    </source>
</evidence>
<comment type="caution">
    <text evidence="2">The sequence shown here is derived from an EMBL/GenBank/DDBJ whole genome shotgun (WGS) entry which is preliminary data.</text>
</comment>
<feature type="transmembrane region" description="Helical" evidence="1">
    <location>
        <begin position="12"/>
        <end position="33"/>
    </location>
</feature>
<dbReference type="EMBL" id="DRNH01000017">
    <property type="protein sequence ID" value="HFB53147.1"/>
    <property type="molecule type" value="Genomic_DNA"/>
</dbReference>
<keyword evidence="1" id="KW-0812">Transmembrane</keyword>
<reference evidence="2" key="1">
    <citation type="journal article" date="2020" name="mSystems">
        <title>Genome- and Community-Level Interaction Insights into Carbon Utilization and Element Cycling Functions of Hydrothermarchaeota in Hydrothermal Sediment.</title>
        <authorList>
            <person name="Zhou Z."/>
            <person name="Liu Y."/>
            <person name="Xu W."/>
            <person name="Pan J."/>
            <person name="Luo Z.H."/>
            <person name="Li M."/>
        </authorList>
    </citation>
    <scope>NUCLEOTIDE SEQUENCE [LARGE SCALE GENOMIC DNA]</scope>
    <source>
        <strain evidence="2">HyVt-507</strain>
    </source>
</reference>
<dbReference type="Proteomes" id="UP000886390">
    <property type="component" value="Unassembled WGS sequence"/>
</dbReference>
<sequence length="73" mass="8504">MKKLIKKYFNIYVVTALIGGFSVLYLISFAFVLRDVSSGSSREMKKKFCKKNPDECNATLINRKYKMQADKRE</sequence>
<keyword evidence="1" id="KW-0472">Membrane</keyword>
<gene>
    <name evidence="2" type="ORF">ENJ67_00310</name>
</gene>
<organism evidence="2">
    <name type="scientific">Sulfurimonas autotrophica</name>
    <dbReference type="NCBI Taxonomy" id="202747"/>
    <lineage>
        <taxon>Bacteria</taxon>
        <taxon>Pseudomonadati</taxon>
        <taxon>Campylobacterota</taxon>
        <taxon>Epsilonproteobacteria</taxon>
        <taxon>Campylobacterales</taxon>
        <taxon>Sulfurimonadaceae</taxon>
        <taxon>Sulfurimonas</taxon>
    </lineage>
</organism>
<protein>
    <submittedName>
        <fullName evidence="2">Uncharacterized protein</fullName>
    </submittedName>
</protein>
<name>A0A7C3C0D5_9BACT</name>